<proteinExistence type="predicted"/>
<keyword evidence="1" id="KW-1133">Transmembrane helix</keyword>
<keyword evidence="1" id="KW-0812">Transmembrane</keyword>
<feature type="transmembrane region" description="Helical" evidence="1">
    <location>
        <begin position="26"/>
        <end position="55"/>
    </location>
</feature>
<dbReference type="EMBL" id="JAMFMB010000003">
    <property type="protein sequence ID" value="MCL6282599.1"/>
    <property type="molecule type" value="Genomic_DNA"/>
</dbReference>
<keyword evidence="3" id="KW-1185">Reference proteome</keyword>
<evidence type="ECO:0000313" key="2">
    <source>
        <dbReference type="EMBL" id="MCL6282599.1"/>
    </source>
</evidence>
<keyword evidence="1" id="KW-0472">Membrane</keyword>
<name>A0ABT0PYC0_9RHOB</name>
<reference evidence="2" key="1">
    <citation type="submission" date="2022-05" db="EMBL/GenBank/DDBJ databases">
        <authorList>
            <person name="Park J.-S."/>
        </authorList>
    </citation>
    <scope>NUCLEOTIDE SEQUENCE</scope>
    <source>
        <strain evidence="2">2012CJ41-6</strain>
    </source>
</reference>
<accession>A0ABT0PYC0</accession>
<protein>
    <recommendedName>
        <fullName evidence="4">NnrT protein</fullName>
    </recommendedName>
</protein>
<evidence type="ECO:0000256" key="1">
    <source>
        <dbReference type="SAM" id="Phobius"/>
    </source>
</evidence>
<evidence type="ECO:0008006" key="4">
    <source>
        <dbReference type="Google" id="ProtNLM"/>
    </source>
</evidence>
<evidence type="ECO:0000313" key="3">
    <source>
        <dbReference type="Proteomes" id="UP001203880"/>
    </source>
</evidence>
<dbReference type="Proteomes" id="UP001203880">
    <property type="component" value="Unassembled WGS sequence"/>
</dbReference>
<feature type="transmembrane region" description="Helical" evidence="1">
    <location>
        <begin position="61"/>
        <end position="79"/>
    </location>
</feature>
<sequence length="87" mass="9560">MSGTRSHSRKAPATEDGRWPIWKLALLFYPFAMAAVAINLFMLGLIGVALGWQAIDPVRSVLWAIPLGVPAAWLAGRWVRGLMDEAE</sequence>
<gene>
    <name evidence="2" type="ORF">M3P21_03570</name>
</gene>
<organism evidence="2 3">
    <name type="scientific">Ruegeria spongiae</name>
    <dbReference type="NCBI Taxonomy" id="2942209"/>
    <lineage>
        <taxon>Bacteria</taxon>
        <taxon>Pseudomonadati</taxon>
        <taxon>Pseudomonadota</taxon>
        <taxon>Alphaproteobacteria</taxon>
        <taxon>Rhodobacterales</taxon>
        <taxon>Roseobacteraceae</taxon>
        <taxon>Ruegeria</taxon>
    </lineage>
</organism>
<comment type="caution">
    <text evidence="2">The sequence shown here is derived from an EMBL/GenBank/DDBJ whole genome shotgun (WGS) entry which is preliminary data.</text>
</comment>